<comment type="caution">
    <text evidence="3">The sequence shown here is derived from an EMBL/GenBank/DDBJ whole genome shotgun (WGS) entry which is preliminary data.</text>
</comment>
<evidence type="ECO:0000313" key="3">
    <source>
        <dbReference type="EMBL" id="RSM78608.1"/>
    </source>
</evidence>
<proteinExistence type="predicted"/>
<dbReference type="EMBL" id="QHKI01000036">
    <property type="protein sequence ID" value="RSM78608.1"/>
    <property type="molecule type" value="Genomic_DNA"/>
</dbReference>
<gene>
    <name evidence="3" type="ORF">DMH04_33460</name>
</gene>
<dbReference type="SUPFAM" id="SSF53067">
    <property type="entry name" value="Actin-like ATPase domain"/>
    <property type="match status" value="2"/>
</dbReference>
<dbReference type="Proteomes" id="UP000287547">
    <property type="component" value="Unassembled WGS sequence"/>
</dbReference>
<dbReference type="CDD" id="cd24007">
    <property type="entry name" value="ASKHA_NBD_eukNAGK-like"/>
    <property type="match status" value="1"/>
</dbReference>
<dbReference type="PANTHER" id="PTHR43190:SF3">
    <property type="entry name" value="N-ACETYL-D-GLUCOSAMINE KINASE"/>
    <property type="match status" value="1"/>
</dbReference>
<evidence type="ECO:0000313" key="4">
    <source>
        <dbReference type="Proteomes" id="UP000287547"/>
    </source>
</evidence>
<organism evidence="3 4">
    <name type="scientific">Kibdelosporangium aridum</name>
    <dbReference type="NCBI Taxonomy" id="2030"/>
    <lineage>
        <taxon>Bacteria</taxon>
        <taxon>Bacillati</taxon>
        <taxon>Actinomycetota</taxon>
        <taxon>Actinomycetes</taxon>
        <taxon>Pseudonocardiales</taxon>
        <taxon>Pseudonocardiaceae</taxon>
        <taxon>Kibdelosporangium</taxon>
    </lineage>
</organism>
<dbReference type="Pfam" id="PF01869">
    <property type="entry name" value="BcrAD_BadFG"/>
    <property type="match status" value="1"/>
</dbReference>
<reference evidence="3 4" key="1">
    <citation type="submission" date="2018-05" db="EMBL/GenBank/DDBJ databases">
        <title>Evolution of GPA BGCs.</title>
        <authorList>
            <person name="Waglechner N."/>
            <person name="Wright G.D."/>
        </authorList>
    </citation>
    <scope>NUCLEOTIDE SEQUENCE [LARGE SCALE GENOMIC DNA]</scope>
    <source>
        <strain evidence="3 4">A82846</strain>
    </source>
</reference>
<evidence type="ECO:0000259" key="2">
    <source>
        <dbReference type="Pfam" id="PF01869"/>
    </source>
</evidence>
<dbReference type="Gene3D" id="3.30.420.40">
    <property type="match status" value="2"/>
</dbReference>
<dbReference type="AlphaFoldDB" id="A0A428Z177"/>
<dbReference type="InterPro" id="IPR002731">
    <property type="entry name" value="ATPase_BadF"/>
</dbReference>
<dbReference type="OrthoDB" id="5524856at2"/>
<protein>
    <submittedName>
        <fullName evidence="3">ATPase</fullName>
    </submittedName>
</protein>
<dbReference type="InterPro" id="IPR043129">
    <property type="entry name" value="ATPase_NBD"/>
</dbReference>
<dbReference type="PANTHER" id="PTHR43190">
    <property type="entry name" value="N-ACETYL-D-GLUCOSAMINE KINASE"/>
    <property type="match status" value="1"/>
</dbReference>
<evidence type="ECO:0000256" key="1">
    <source>
        <dbReference type="SAM" id="MobiDB-lite"/>
    </source>
</evidence>
<feature type="compositionally biased region" description="Basic and acidic residues" evidence="1">
    <location>
        <begin position="355"/>
        <end position="366"/>
    </location>
</feature>
<dbReference type="InterPro" id="IPR052519">
    <property type="entry name" value="Euk-type_GlcNAc_Kinase"/>
</dbReference>
<sequence>MSPTQDAVVIAIDGGGSKTDVMLVDASGAILGRTRGPGASPQTVGMEKGLGVFEQLVIEVVEQAGLPPTRPYGTHLAAYLAGADLPIEEEELSRELTARGWSESTVVGNDTFALLRAGTTDGVGVAVVCGAGINCVGVAEDGRVHRFPALGKISGDWGGGYQLGSEALWWAVRAADGRGPQTALLPAVVEHFGAKDVFEVVERLHFESLPRDVIHELCPLLFRVAAAGDEVAAGVVKQLVDEIGTLVATTVRKLDMSEEAPVIVLGGGVMTGVSRDVIDVIERQCVEVAPRAEVRVVDIAPVVGAALLGLDAIGASTTAKARLRMSAVTTLVPAGVVGEDPDSLVNGSAPGEPDSVGKRAESFGAS</sequence>
<name>A0A428Z177_KIBAR</name>
<dbReference type="RefSeq" id="WP_125727858.1">
    <property type="nucleotide sequence ID" value="NZ_QHKI01000036.1"/>
</dbReference>
<accession>A0A428Z177</accession>
<feature type="region of interest" description="Disordered" evidence="1">
    <location>
        <begin position="339"/>
        <end position="366"/>
    </location>
</feature>
<feature type="domain" description="ATPase BadF/BadG/BcrA/BcrD type" evidence="2">
    <location>
        <begin position="12"/>
        <end position="309"/>
    </location>
</feature>